<organism evidence="8 9">
    <name type="scientific">Phytohabitans houttuyneae</name>
    <dbReference type="NCBI Taxonomy" id="1076126"/>
    <lineage>
        <taxon>Bacteria</taxon>
        <taxon>Bacillati</taxon>
        <taxon>Actinomycetota</taxon>
        <taxon>Actinomycetes</taxon>
        <taxon>Micromonosporales</taxon>
        <taxon>Micromonosporaceae</taxon>
    </lineage>
</organism>
<reference evidence="8 9" key="2">
    <citation type="submission" date="2020-03" db="EMBL/GenBank/DDBJ databases">
        <authorList>
            <person name="Ichikawa N."/>
            <person name="Kimura A."/>
            <person name="Kitahashi Y."/>
            <person name="Uohara A."/>
        </authorList>
    </citation>
    <scope>NUCLEOTIDE SEQUENCE [LARGE SCALE GENOMIC DNA]</scope>
    <source>
        <strain evidence="8 9">NBRC 108639</strain>
    </source>
</reference>
<evidence type="ECO:0000313" key="8">
    <source>
        <dbReference type="EMBL" id="GFJ80977.1"/>
    </source>
</evidence>
<evidence type="ECO:0000313" key="9">
    <source>
        <dbReference type="Proteomes" id="UP000482800"/>
    </source>
</evidence>
<accession>A0A6V8KGZ9</accession>
<dbReference type="AlphaFoldDB" id="A0A6V8KGZ9"/>
<keyword evidence="4 6" id="KW-1133">Transmembrane helix</keyword>
<gene>
    <name evidence="8" type="ORF">Phou_051570</name>
</gene>
<name>A0A6V8KGZ9_9ACTN</name>
<comment type="subcellular location">
    <subcellularLocation>
        <location evidence="1">Cell membrane</location>
        <topology evidence="1">Multi-pass membrane protein</topology>
    </subcellularLocation>
</comment>
<feature type="domain" description="DUF202" evidence="7">
    <location>
        <begin position="32"/>
        <end position="95"/>
    </location>
</feature>
<keyword evidence="9" id="KW-1185">Reference proteome</keyword>
<keyword evidence="3 6" id="KW-0812">Transmembrane</keyword>
<evidence type="ECO:0000256" key="3">
    <source>
        <dbReference type="ARBA" id="ARBA00022692"/>
    </source>
</evidence>
<dbReference type="Proteomes" id="UP000482800">
    <property type="component" value="Unassembled WGS sequence"/>
</dbReference>
<feature type="transmembrane region" description="Helical" evidence="6">
    <location>
        <begin position="68"/>
        <end position="90"/>
    </location>
</feature>
<dbReference type="InterPro" id="IPR003807">
    <property type="entry name" value="DUF202"/>
</dbReference>
<evidence type="ECO:0000259" key="7">
    <source>
        <dbReference type="Pfam" id="PF02656"/>
    </source>
</evidence>
<feature type="transmembrane region" description="Helical" evidence="6">
    <location>
        <begin position="102"/>
        <end position="127"/>
    </location>
</feature>
<dbReference type="EMBL" id="BLPF01000002">
    <property type="protein sequence ID" value="GFJ80977.1"/>
    <property type="molecule type" value="Genomic_DNA"/>
</dbReference>
<dbReference type="PANTHER" id="PTHR34187">
    <property type="entry name" value="FGR18P"/>
    <property type="match status" value="1"/>
</dbReference>
<evidence type="ECO:0000256" key="2">
    <source>
        <dbReference type="ARBA" id="ARBA00022475"/>
    </source>
</evidence>
<evidence type="ECO:0000256" key="1">
    <source>
        <dbReference type="ARBA" id="ARBA00004651"/>
    </source>
</evidence>
<protein>
    <recommendedName>
        <fullName evidence="7">DUF202 domain-containing protein</fullName>
    </recommendedName>
</protein>
<reference evidence="8 9" key="1">
    <citation type="submission" date="2020-03" db="EMBL/GenBank/DDBJ databases">
        <title>Whole genome shotgun sequence of Phytohabitans houttuyneae NBRC 108639.</title>
        <authorList>
            <person name="Komaki H."/>
            <person name="Tamura T."/>
        </authorList>
    </citation>
    <scope>NUCLEOTIDE SEQUENCE [LARGE SCALE GENOMIC DNA]</scope>
    <source>
        <strain evidence="8 9">NBRC 108639</strain>
    </source>
</reference>
<keyword evidence="2" id="KW-1003">Cell membrane</keyword>
<evidence type="ECO:0000256" key="4">
    <source>
        <dbReference type="ARBA" id="ARBA00022989"/>
    </source>
</evidence>
<dbReference type="InterPro" id="IPR052053">
    <property type="entry name" value="IM_YidH-like"/>
</dbReference>
<dbReference type="GO" id="GO:0005886">
    <property type="term" value="C:plasma membrane"/>
    <property type="evidence" value="ECO:0007669"/>
    <property type="project" value="UniProtKB-SubCell"/>
</dbReference>
<dbReference type="Pfam" id="PF02656">
    <property type="entry name" value="DUF202"/>
    <property type="match status" value="1"/>
</dbReference>
<keyword evidence="5 6" id="KW-0472">Membrane</keyword>
<dbReference type="PANTHER" id="PTHR34187:SF2">
    <property type="entry name" value="DUF202 DOMAIN-CONTAINING PROTEIN"/>
    <property type="match status" value="1"/>
</dbReference>
<sequence>MVSRDTPEAGVQRGRRRWPSWVYRSGQEPDARFTLANERTFLAWIRTALGLVAAGVAVKALLDGGLAQLAATVLVALGALVPTYAFLRWAVSERALRSGRPLPAMVFGPAIAVGLTVAGVVLLVAVIT</sequence>
<feature type="transmembrane region" description="Helical" evidence="6">
    <location>
        <begin position="41"/>
        <end position="62"/>
    </location>
</feature>
<proteinExistence type="predicted"/>
<comment type="caution">
    <text evidence="8">The sequence shown here is derived from an EMBL/GenBank/DDBJ whole genome shotgun (WGS) entry which is preliminary data.</text>
</comment>
<evidence type="ECO:0000256" key="6">
    <source>
        <dbReference type="SAM" id="Phobius"/>
    </source>
</evidence>
<evidence type="ECO:0000256" key="5">
    <source>
        <dbReference type="ARBA" id="ARBA00023136"/>
    </source>
</evidence>